<dbReference type="InterPro" id="IPR051532">
    <property type="entry name" value="Ester_Hydrolysis_Enzymes"/>
</dbReference>
<dbReference type="InterPro" id="IPR001087">
    <property type="entry name" value="GDSL"/>
</dbReference>
<feature type="compositionally biased region" description="Low complexity" evidence="1">
    <location>
        <begin position="23"/>
        <end position="46"/>
    </location>
</feature>
<dbReference type="Pfam" id="PF00657">
    <property type="entry name" value="Lipase_GDSL"/>
    <property type="match status" value="1"/>
</dbReference>
<dbReference type="InParanoid" id="A0A0V0R1I2"/>
<gene>
    <name evidence="2" type="ORF">PPERSA_03377</name>
</gene>
<dbReference type="InterPro" id="IPR036514">
    <property type="entry name" value="SGNH_hydro_sf"/>
</dbReference>
<feature type="region of interest" description="Disordered" evidence="1">
    <location>
        <begin position="1"/>
        <end position="78"/>
    </location>
</feature>
<dbReference type="SUPFAM" id="SSF52266">
    <property type="entry name" value="SGNH hydrolase"/>
    <property type="match status" value="1"/>
</dbReference>
<protein>
    <submittedName>
        <fullName evidence="2">Uncharacterized protein</fullName>
    </submittedName>
</protein>
<dbReference type="OrthoDB" id="505607at2759"/>
<evidence type="ECO:0000313" key="3">
    <source>
        <dbReference type="Proteomes" id="UP000054937"/>
    </source>
</evidence>
<dbReference type="EMBL" id="LDAU01000065">
    <property type="protein sequence ID" value="KRX08383.1"/>
    <property type="molecule type" value="Genomic_DNA"/>
</dbReference>
<feature type="compositionally biased region" description="Basic and acidic residues" evidence="1">
    <location>
        <begin position="54"/>
        <end position="69"/>
    </location>
</feature>
<sequence>MEENFQQIQIQVPQDQKSETQFNQNEPEQQKQVKQKQPTKQQQNQKQKQKQTQKNKDQASENKKIEPQYKKRSHDTNNNVHIPYLQENKPEIIFIGTSMFERFVYENSEAQKAFNEQKLNQFYIGNFGVGGDKISNIIYRLFDLNLLKNFQQPPKLIFLMAGANDIENLKLTPQAMQEAMQQIVNKIRQFFPDSQLYLLGMFPRFSEKIDEQIIYQRVIQYNYLLEKNTVGYDKFFWIGQQFLDFYDNQNINHQENQQQNKQQTLQEQHQEILKHECLKNKIGITKKHLFEDTVHLNYEGYTIFAKNLFTLINQYFERSYVDQEKASKGFQYYINEND</sequence>
<feature type="compositionally biased region" description="Low complexity" evidence="1">
    <location>
        <begin position="1"/>
        <end position="15"/>
    </location>
</feature>
<reference evidence="2 3" key="1">
    <citation type="journal article" date="2015" name="Sci. Rep.">
        <title>Genome of the facultative scuticociliatosis pathogen Pseudocohnilembus persalinus provides insight into its virulence through horizontal gene transfer.</title>
        <authorList>
            <person name="Xiong J."/>
            <person name="Wang G."/>
            <person name="Cheng J."/>
            <person name="Tian M."/>
            <person name="Pan X."/>
            <person name="Warren A."/>
            <person name="Jiang C."/>
            <person name="Yuan D."/>
            <person name="Miao W."/>
        </authorList>
    </citation>
    <scope>NUCLEOTIDE SEQUENCE [LARGE SCALE GENOMIC DNA]</scope>
    <source>
        <strain evidence="2">36N120E</strain>
    </source>
</reference>
<name>A0A0V0R1I2_PSEPJ</name>
<proteinExistence type="predicted"/>
<comment type="caution">
    <text evidence="2">The sequence shown here is derived from an EMBL/GenBank/DDBJ whole genome shotgun (WGS) entry which is preliminary data.</text>
</comment>
<dbReference type="GO" id="GO:0016788">
    <property type="term" value="F:hydrolase activity, acting on ester bonds"/>
    <property type="evidence" value="ECO:0007669"/>
    <property type="project" value="InterPro"/>
</dbReference>
<evidence type="ECO:0000256" key="1">
    <source>
        <dbReference type="SAM" id="MobiDB-lite"/>
    </source>
</evidence>
<organism evidence="2 3">
    <name type="scientific">Pseudocohnilembus persalinus</name>
    <name type="common">Ciliate</name>
    <dbReference type="NCBI Taxonomy" id="266149"/>
    <lineage>
        <taxon>Eukaryota</taxon>
        <taxon>Sar</taxon>
        <taxon>Alveolata</taxon>
        <taxon>Ciliophora</taxon>
        <taxon>Intramacronucleata</taxon>
        <taxon>Oligohymenophorea</taxon>
        <taxon>Scuticociliatia</taxon>
        <taxon>Philasterida</taxon>
        <taxon>Pseudocohnilembidae</taxon>
        <taxon>Pseudocohnilembus</taxon>
    </lineage>
</organism>
<dbReference type="AlphaFoldDB" id="A0A0V0R1I2"/>
<keyword evidence="3" id="KW-1185">Reference proteome</keyword>
<dbReference type="Gene3D" id="3.40.50.1110">
    <property type="entry name" value="SGNH hydrolase"/>
    <property type="match status" value="1"/>
</dbReference>
<accession>A0A0V0R1I2</accession>
<evidence type="ECO:0000313" key="2">
    <source>
        <dbReference type="EMBL" id="KRX08383.1"/>
    </source>
</evidence>
<dbReference type="Proteomes" id="UP000054937">
    <property type="component" value="Unassembled WGS sequence"/>
</dbReference>
<dbReference type="PANTHER" id="PTHR30383">
    <property type="entry name" value="THIOESTERASE 1/PROTEASE 1/LYSOPHOSPHOLIPASE L1"/>
    <property type="match status" value="1"/>
</dbReference>